<keyword evidence="4" id="KW-1185">Reference proteome</keyword>
<feature type="chain" id="PRO_5035360150" evidence="1">
    <location>
        <begin position="17"/>
        <end position="78"/>
    </location>
</feature>
<dbReference type="WBParaSite" id="BXY_1553600.1">
    <property type="protein sequence ID" value="BXY_1553600.1"/>
    <property type="gene ID" value="BXY_1553600"/>
</dbReference>
<feature type="signal peptide" evidence="1">
    <location>
        <begin position="1"/>
        <end position="16"/>
    </location>
</feature>
<dbReference type="AlphaFoldDB" id="A0A1I7SR72"/>
<reference evidence="2" key="2">
    <citation type="submission" date="2020-09" db="EMBL/GenBank/DDBJ databases">
        <authorList>
            <person name="Kikuchi T."/>
        </authorList>
    </citation>
    <scope>NUCLEOTIDE SEQUENCE</scope>
    <source>
        <strain evidence="2">Ka4C1</strain>
    </source>
</reference>
<evidence type="ECO:0000256" key="1">
    <source>
        <dbReference type="SAM" id="SignalP"/>
    </source>
</evidence>
<evidence type="ECO:0000313" key="4">
    <source>
        <dbReference type="Proteomes" id="UP000659654"/>
    </source>
</evidence>
<evidence type="ECO:0000313" key="3">
    <source>
        <dbReference type="Proteomes" id="UP000095284"/>
    </source>
</evidence>
<evidence type="ECO:0000313" key="5">
    <source>
        <dbReference type="WBParaSite" id="BXY_1553600.1"/>
    </source>
</evidence>
<name>A0A1I7SR72_BURXY</name>
<dbReference type="Proteomes" id="UP000659654">
    <property type="component" value="Unassembled WGS sequence"/>
</dbReference>
<proteinExistence type="predicted"/>
<evidence type="ECO:0000313" key="2">
    <source>
        <dbReference type="EMBL" id="CAD5222625.1"/>
    </source>
</evidence>
<organism evidence="3 5">
    <name type="scientific">Bursaphelenchus xylophilus</name>
    <name type="common">Pinewood nematode worm</name>
    <name type="synonym">Aphelenchoides xylophilus</name>
    <dbReference type="NCBI Taxonomy" id="6326"/>
    <lineage>
        <taxon>Eukaryota</taxon>
        <taxon>Metazoa</taxon>
        <taxon>Ecdysozoa</taxon>
        <taxon>Nematoda</taxon>
        <taxon>Chromadorea</taxon>
        <taxon>Rhabditida</taxon>
        <taxon>Tylenchina</taxon>
        <taxon>Tylenchomorpha</taxon>
        <taxon>Aphelenchoidea</taxon>
        <taxon>Aphelenchoididae</taxon>
        <taxon>Bursaphelenchus</taxon>
    </lineage>
</organism>
<dbReference type="EMBL" id="CAJFDI010000003">
    <property type="protein sequence ID" value="CAD5222625.1"/>
    <property type="molecule type" value="Genomic_DNA"/>
</dbReference>
<dbReference type="Proteomes" id="UP000095284">
    <property type="component" value="Unplaced"/>
</dbReference>
<accession>A0A1I7SR72</accession>
<protein>
    <submittedName>
        <fullName evidence="2">(pine wood nematode) hypothetical protein</fullName>
    </submittedName>
</protein>
<keyword evidence="1" id="KW-0732">Signal</keyword>
<dbReference type="EMBL" id="CAJFCV020000003">
    <property type="protein sequence ID" value="CAG9110924.1"/>
    <property type="molecule type" value="Genomic_DNA"/>
</dbReference>
<dbReference type="Proteomes" id="UP000582659">
    <property type="component" value="Unassembled WGS sequence"/>
</dbReference>
<gene>
    <name evidence="2" type="ORF">BXYJ_LOCUS7572</name>
</gene>
<sequence length="78" mass="9121">MKIIILFFLIISLIYAADIQPMRIALNARCNMFECKRRCDNRCKSVDILCAQKACRRRVCRFHCEEGVDVNMPLLARV</sequence>
<reference evidence="5" key="1">
    <citation type="submission" date="2016-11" db="UniProtKB">
        <authorList>
            <consortium name="WormBaseParasite"/>
        </authorList>
    </citation>
    <scope>IDENTIFICATION</scope>
</reference>